<evidence type="ECO:0000313" key="1">
    <source>
        <dbReference type="EMBL" id="MBZ6379807.1"/>
    </source>
</evidence>
<accession>A0ABS7WQH0</accession>
<proteinExistence type="predicted"/>
<keyword evidence="2" id="KW-1185">Reference proteome</keyword>
<gene>
    <name evidence="1" type="ORF">KCN53_14335</name>
</gene>
<dbReference type="EMBL" id="JAGSGB010000003">
    <property type="protein sequence ID" value="MBZ6379807.1"/>
    <property type="molecule type" value="Genomic_DNA"/>
</dbReference>
<reference evidence="1 2" key="1">
    <citation type="submission" date="2021-04" db="EMBL/GenBank/DDBJ databases">
        <authorList>
            <person name="Pira H."/>
            <person name="Risdian C."/>
            <person name="Wink J."/>
        </authorList>
    </citation>
    <scope>NUCLEOTIDE SEQUENCE [LARGE SCALE GENOMIC DNA]</scope>
    <source>
        <strain evidence="1 2">DSM 107782</strain>
    </source>
</reference>
<name>A0ABS7WQH0_9SPHN</name>
<dbReference type="RefSeq" id="WP_143712277.1">
    <property type="nucleotide sequence ID" value="NZ_JAGSGB010000003.1"/>
</dbReference>
<sequence>MKLREFFTDLISREAHRRAYVKIPPARDSSGYPVGLKAVAGQHYIRVWLSEIFLKEDRKWFSEWYPLAYSLVGLRFGDQKVNIANVSGRNKFEIDQPSLGRSVLKNFALTPLLPFNGGTITLDCGLVSLKANDIIETFAGVVSDLASHLNAPQISQLTSVATSVASGVQDLLGAGDAETVLYLHDAFDASTLTSGHIFLSSLRQDEVEPSEVWMSRDGAVRKEERGPYKALRPQDYIVLRLEVTSERDDWRSISSIAKPLDMTLIYRAQGDAAKARSNLEQAIVAIFSSPELTDLDKKRIVEGIRKQLQNPLPGLIAAAEENRSADFLEIAAKSVSSSEAKAVAEATFSDVSNEMMRLI</sequence>
<comment type="caution">
    <text evidence="1">The sequence shown here is derived from an EMBL/GenBank/DDBJ whole genome shotgun (WGS) entry which is preliminary data.</text>
</comment>
<evidence type="ECO:0000313" key="2">
    <source>
        <dbReference type="Proteomes" id="UP000824621"/>
    </source>
</evidence>
<protein>
    <submittedName>
        <fullName evidence="1">Uncharacterized protein</fullName>
    </submittedName>
</protein>
<dbReference type="Proteomes" id="UP000824621">
    <property type="component" value="Unassembled WGS sequence"/>
</dbReference>
<organism evidence="1 2">
    <name type="scientific">Pacificimonas aurantium</name>
    <dbReference type="NCBI Taxonomy" id="1250540"/>
    <lineage>
        <taxon>Bacteria</taxon>
        <taxon>Pseudomonadati</taxon>
        <taxon>Pseudomonadota</taxon>
        <taxon>Alphaproteobacteria</taxon>
        <taxon>Sphingomonadales</taxon>
        <taxon>Sphingosinicellaceae</taxon>
        <taxon>Pacificimonas</taxon>
    </lineage>
</organism>